<keyword evidence="5 7" id="KW-0449">Lipoprotein</keyword>
<reference evidence="7 8" key="1">
    <citation type="submission" date="2018-09" db="EMBL/GenBank/DDBJ databases">
        <authorList>
            <person name="Tagini F."/>
        </authorList>
    </citation>
    <scope>NUCLEOTIDE SEQUENCE [LARGE SCALE GENOMIC DNA]</scope>
    <source>
        <strain evidence="7 8">MK42</strain>
    </source>
</reference>
<dbReference type="PROSITE" id="PS51257">
    <property type="entry name" value="PROKAR_LIPOPROTEIN"/>
    <property type="match status" value="1"/>
</dbReference>
<evidence type="ECO:0000313" key="8">
    <source>
        <dbReference type="Proteomes" id="UP000279331"/>
    </source>
</evidence>
<evidence type="ECO:0000256" key="1">
    <source>
        <dbReference type="ARBA" id="ARBA00022475"/>
    </source>
</evidence>
<evidence type="ECO:0000256" key="5">
    <source>
        <dbReference type="ARBA" id="ARBA00023288"/>
    </source>
</evidence>
<name>A0AB38UY65_9MYCO</name>
<comment type="caution">
    <text evidence="7">The sequence shown here is derived from an EMBL/GenBank/DDBJ whole genome shotgun (WGS) entry which is preliminary data.</text>
</comment>
<dbReference type="InterPro" id="IPR008691">
    <property type="entry name" value="LpqH"/>
</dbReference>
<feature type="chain" id="PRO_5044335007" evidence="6">
    <location>
        <begin position="26"/>
        <end position="145"/>
    </location>
</feature>
<dbReference type="Pfam" id="PF05481">
    <property type="entry name" value="Myco_19_kDa"/>
    <property type="match status" value="1"/>
</dbReference>
<dbReference type="AlphaFoldDB" id="A0AB38UY65"/>
<dbReference type="Proteomes" id="UP000279331">
    <property type="component" value="Unassembled WGS sequence"/>
</dbReference>
<evidence type="ECO:0000256" key="6">
    <source>
        <dbReference type="SAM" id="SignalP"/>
    </source>
</evidence>
<organism evidence="7 8">
    <name type="scientific">Mycobacterium persicum</name>
    <dbReference type="NCBI Taxonomy" id="1487726"/>
    <lineage>
        <taxon>Bacteria</taxon>
        <taxon>Bacillati</taxon>
        <taxon>Actinomycetota</taxon>
        <taxon>Actinomycetes</taxon>
        <taxon>Mycobacteriales</taxon>
        <taxon>Mycobacteriaceae</taxon>
        <taxon>Mycobacterium</taxon>
    </lineage>
</organism>
<sequence length="145" mass="15081">MQHRIGAVSTAATAAIAALSVAVLAACGTPLDARISSTATVRVNGNEVRPHLVRCVQLEWYRTIEVGDGDSGATLVIDQWAQPIAAKSVRIRDLAGFTGRFSDGDGGDAHTSFADNTFTVSGTANGFDTATSQPATAEFRIAARC</sequence>
<dbReference type="GO" id="GO:0016020">
    <property type="term" value="C:membrane"/>
    <property type="evidence" value="ECO:0007669"/>
    <property type="project" value="InterPro"/>
</dbReference>
<evidence type="ECO:0000256" key="3">
    <source>
        <dbReference type="ARBA" id="ARBA00023136"/>
    </source>
</evidence>
<gene>
    <name evidence="7" type="primary">lppE_2</name>
    <name evidence="7" type="ORF">LAUMK42_04508</name>
</gene>
<evidence type="ECO:0000256" key="2">
    <source>
        <dbReference type="ARBA" id="ARBA00022729"/>
    </source>
</evidence>
<feature type="signal peptide" evidence="6">
    <location>
        <begin position="1"/>
        <end position="25"/>
    </location>
</feature>
<protein>
    <submittedName>
        <fullName evidence="7">Lipoprotein LppE</fullName>
    </submittedName>
</protein>
<keyword evidence="1" id="KW-1003">Cell membrane</keyword>
<proteinExistence type="predicted"/>
<keyword evidence="4" id="KW-0564">Palmitate</keyword>
<evidence type="ECO:0000313" key="7">
    <source>
        <dbReference type="EMBL" id="VAZ85670.1"/>
    </source>
</evidence>
<dbReference type="EMBL" id="UPHL01000129">
    <property type="protein sequence ID" value="VAZ85670.1"/>
    <property type="molecule type" value="Genomic_DNA"/>
</dbReference>
<evidence type="ECO:0000256" key="4">
    <source>
        <dbReference type="ARBA" id="ARBA00023139"/>
    </source>
</evidence>
<keyword evidence="3" id="KW-0472">Membrane</keyword>
<accession>A0AB38UY65</accession>
<keyword evidence="2 6" id="KW-0732">Signal</keyword>